<comment type="caution">
    <text evidence="1">The sequence shown here is derived from an EMBL/GenBank/DDBJ whole genome shotgun (WGS) entry which is preliminary data.</text>
</comment>
<evidence type="ECO:0000313" key="2">
    <source>
        <dbReference type="Proteomes" id="UP000325788"/>
    </source>
</evidence>
<dbReference type="EMBL" id="VXLD01000008">
    <property type="protein sequence ID" value="KAB1853636.1"/>
    <property type="molecule type" value="Genomic_DNA"/>
</dbReference>
<reference evidence="1 2" key="1">
    <citation type="submission" date="2019-09" db="EMBL/GenBank/DDBJ databases">
        <title>Draft genome sequence of Acinetobacter tandoii W4-4-4 isolated from environmental water sample.</title>
        <authorList>
            <person name="Wee S.K."/>
            <person name="Yan B."/>
            <person name="Mustaffa S.B."/>
            <person name="Yap E.P.H."/>
        </authorList>
    </citation>
    <scope>NUCLEOTIDE SEQUENCE [LARGE SCALE GENOMIC DNA]</scope>
    <source>
        <strain evidence="1 2">W4-4-4</strain>
    </source>
</reference>
<proteinExistence type="predicted"/>
<evidence type="ECO:0000313" key="1">
    <source>
        <dbReference type="EMBL" id="KAB1853636.1"/>
    </source>
</evidence>
<gene>
    <name evidence="1" type="ORF">F4W09_12290</name>
</gene>
<protein>
    <submittedName>
        <fullName evidence="1">Uncharacterized protein</fullName>
    </submittedName>
</protein>
<dbReference type="AlphaFoldDB" id="A0A5N4WB43"/>
<organism evidence="1 2">
    <name type="scientific">Acinetobacter tandoii</name>
    <dbReference type="NCBI Taxonomy" id="202954"/>
    <lineage>
        <taxon>Bacteria</taxon>
        <taxon>Pseudomonadati</taxon>
        <taxon>Pseudomonadota</taxon>
        <taxon>Gammaproteobacteria</taxon>
        <taxon>Moraxellales</taxon>
        <taxon>Moraxellaceae</taxon>
        <taxon>Acinetobacter</taxon>
    </lineage>
</organism>
<sequence>MFKMIDVLDQNLVQNFTHSLNSPTELDELFCQSLLNVSEIELQNVIAQFFSQHDAMAKAKALELSDEAILRLRTGENLTQGTTLTHTSKIVALCLAEEIDALSKVEISEISSDYFV</sequence>
<name>A0A5N4WB43_9GAMM</name>
<accession>A0A5N4WB43</accession>
<dbReference type="Proteomes" id="UP000325788">
    <property type="component" value="Unassembled WGS sequence"/>
</dbReference>
<dbReference type="RefSeq" id="WP_016166392.1">
    <property type="nucleotide sequence ID" value="NZ_BBNK01000012.1"/>
</dbReference>